<dbReference type="GO" id="GO:0005524">
    <property type="term" value="F:ATP binding"/>
    <property type="evidence" value="ECO:0007669"/>
    <property type="project" value="UniProtKB-KW"/>
</dbReference>
<evidence type="ECO:0000256" key="3">
    <source>
        <dbReference type="ARBA" id="ARBA00022741"/>
    </source>
</evidence>
<reference evidence="12" key="1">
    <citation type="journal article" date="2020" name="Stud. Mycol.">
        <title>101 Dothideomycetes genomes: a test case for predicting lifestyles and emergence of pathogens.</title>
        <authorList>
            <person name="Haridas S."/>
            <person name="Albert R."/>
            <person name="Binder M."/>
            <person name="Bloem J."/>
            <person name="Labutti K."/>
            <person name="Salamov A."/>
            <person name="Andreopoulos B."/>
            <person name="Baker S."/>
            <person name="Barry K."/>
            <person name="Bills G."/>
            <person name="Bluhm B."/>
            <person name="Cannon C."/>
            <person name="Castanera R."/>
            <person name="Culley D."/>
            <person name="Daum C."/>
            <person name="Ezra D."/>
            <person name="Gonzalez J."/>
            <person name="Henrissat B."/>
            <person name="Kuo A."/>
            <person name="Liang C."/>
            <person name="Lipzen A."/>
            <person name="Lutzoni F."/>
            <person name="Magnuson J."/>
            <person name="Mondo S."/>
            <person name="Nolan M."/>
            <person name="Ohm R."/>
            <person name="Pangilinan J."/>
            <person name="Park H.-J."/>
            <person name="Ramirez L."/>
            <person name="Alfaro M."/>
            <person name="Sun H."/>
            <person name="Tritt A."/>
            <person name="Yoshinaga Y."/>
            <person name="Zwiers L.-H."/>
            <person name="Turgeon B."/>
            <person name="Goodwin S."/>
            <person name="Spatafora J."/>
            <person name="Crous P."/>
            <person name="Grigoriev I."/>
        </authorList>
    </citation>
    <scope>NUCLEOTIDE SEQUENCE</scope>
    <source>
        <strain evidence="12">CBS 113389</strain>
    </source>
</reference>
<dbReference type="InterPro" id="IPR014001">
    <property type="entry name" value="Helicase_ATP-bd"/>
</dbReference>
<dbReference type="AlphaFoldDB" id="A0A6A6PWD7"/>
<dbReference type="Pfam" id="PF00271">
    <property type="entry name" value="Helicase_C"/>
    <property type="match status" value="1"/>
</dbReference>
<evidence type="ECO:0000256" key="2">
    <source>
        <dbReference type="ARBA" id="ARBA00007025"/>
    </source>
</evidence>
<keyword evidence="4 12" id="KW-0378">Hydrolase</keyword>
<dbReference type="PROSITE" id="PS51192">
    <property type="entry name" value="HELICASE_ATP_BIND_1"/>
    <property type="match status" value="1"/>
</dbReference>
<keyword evidence="13" id="KW-1185">Reference proteome</keyword>
<keyword evidence="6" id="KW-0067">ATP-binding</keyword>
<dbReference type="GO" id="GO:0003677">
    <property type="term" value="F:DNA binding"/>
    <property type="evidence" value="ECO:0007669"/>
    <property type="project" value="UniProtKB-KW"/>
</dbReference>
<keyword evidence="8" id="KW-0539">Nucleus</keyword>
<evidence type="ECO:0000256" key="7">
    <source>
        <dbReference type="ARBA" id="ARBA00023125"/>
    </source>
</evidence>
<evidence type="ECO:0000256" key="6">
    <source>
        <dbReference type="ARBA" id="ARBA00022840"/>
    </source>
</evidence>
<dbReference type="InterPro" id="IPR038718">
    <property type="entry name" value="SNF2-like_sf"/>
</dbReference>
<dbReference type="SMART" id="SM00490">
    <property type="entry name" value="HELICc"/>
    <property type="match status" value="1"/>
</dbReference>
<dbReference type="EMBL" id="MU001634">
    <property type="protein sequence ID" value="KAF2484488.1"/>
    <property type="molecule type" value="Genomic_DNA"/>
</dbReference>
<dbReference type="Pfam" id="PF00176">
    <property type="entry name" value="SNF2-rel_dom"/>
    <property type="match status" value="1"/>
</dbReference>
<dbReference type="InterPro" id="IPR000330">
    <property type="entry name" value="SNF2_N"/>
</dbReference>
<comment type="subcellular location">
    <subcellularLocation>
        <location evidence="1">Nucleus</location>
    </subcellularLocation>
</comment>
<dbReference type="Gene3D" id="3.40.50.300">
    <property type="entry name" value="P-loop containing nucleotide triphosphate hydrolases"/>
    <property type="match status" value="1"/>
</dbReference>
<dbReference type="GeneID" id="54471991"/>
<dbReference type="RefSeq" id="XP_033591057.1">
    <property type="nucleotide sequence ID" value="XM_033730989.1"/>
</dbReference>
<dbReference type="InterPro" id="IPR027417">
    <property type="entry name" value="P-loop_NTPase"/>
</dbReference>
<feature type="domain" description="Helicase ATP-binding" evidence="10">
    <location>
        <begin position="52"/>
        <end position="263"/>
    </location>
</feature>
<comment type="similarity">
    <text evidence="2">Belongs to the SNF2/RAD54 helicase family.</text>
</comment>
<evidence type="ECO:0000256" key="9">
    <source>
        <dbReference type="SAM" id="MobiDB-lite"/>
    </source>
</evidence>
<feature type="region of interest" description="Disordered" evidence="9">
    <location>
        <begin position="391"/>
        <end position="418"/>
    </location>
</feature>
<dbReference type="OrthoDB" id="2020972at2759"/>
<dbReference type="GO" id="GO:0005634">
    <property type="term" value="C:nucleus"/>
    <property type="evidence" value="ECO:0007669"/>
    <property type="project" value="UniProtKB-SubCell"/>
</dbReference>
<gene>
    <name evidence="12" type="ORF">BDY17DRAFT_249544</name>
</gene>
<dbReference type="GO" id="GO:0004386">
    <property type="term" value="F:helicase activity"/>
    <property type="evidence" value="ECO:0007669"/>
    <property type="project" value="UniProtKB-KW"/>
</dbReference>
<evidence type="ECO:0000256" key="8">
    <source>
        <dbReference type="ARBA" id="ARBA00023242"/>
    </source>
</evidence>
<dbReference type="InterPro" id="IPR049730">
    <property type="entry name" value="SNF2/RAD54-like_C"/>
</dbReference>
<dbReference type="PROSITE" id="PS51194">
    <property type="entry name" value="HELICASE_CTER"/>
    <property type="match status" value="1"/>
</dbReference>
<dbReference type="CDD" id="cd18793">
    <property type="entry name" value="SF2_C_SNF"/>
    <property type="match status" value="1"/>
</dbReference>
<dbReference type="SUPFAM" id="SSF52540">
    <property type="entry name" value="P-loop containing nucleoside triphosphate hydrolases"/>
    <property type="match status" value="2"/>
</dbReference>
<evidence type="ECO:0000259" key="10">
    <source>
        <dbReference type="PROSITE" id="PS51192"/>
    </source>
</evidence>
<organism evidence="12 13">
    <name type="scientific">Neohortaea acidophila</name>
    <dbReference type="NCBI Taxonomy" id="245834"/>
    <lineage>
        <taxon>Eukaryota</taxon>
        <taxon>Fungi</taxon>
        <taxon>Dikarya</taxon>
        <taxon>Ascomycota</taxon>
        <taxon>Pezizomycotina</taxon>
        <taxon>Dothideomycetes</taxon>
        <taxon>Dothideomycetidae</taxon>
        <taxon>Mycosphaerellales</taxon>
        <taxon>Teratosphaeriaceae</taxon>
        <taxon>Neohortaea</taxon>
    </lineage>
</organism>
<dbReference type="Gene3D" id="3.40.50.10810">
    <property type="entry name" value="Tandem AAA-ATPase domain"/>
    <property type="match status" value="1"/>
</dbReference>
<dbReference type="PANTHER" id="PTHR45797:SF1">
    <property type="entry name" value="HELICASE ARIP4"/>
    <property type="match status" value="1"/>
</dbReference>
<dbReference type="SMART" id="SM00487">
    <property type="entry name" value="DEXDc"/>
    <property type="match status" value="1"/>
</dbReference>
<evidence type="ECO:0000256" key="1">
    <source>
        <dbReference type="ARBA" id="ARBA00004123"/>
    </source>
</evidence>
<evidence type="ECO:0000256" key="5">
    <source>
        <dbReference type="ARBA" id="ARBA00022806"/>
    </source>
</evidence>
<protein>
    <submittedName>
        <fullName evidence="12">P-loop containing nucleoside triphosphate hydrolase protein</fullName>
    </submittedName>
</protein>
<accession>A0A6A6PWD7</accession>
<name>A0A6A6PWD7_9PEZI</name>
<dbReference type="InterPro" id="IPR001650">
    <property type="entry name" value="Helicase_C-like"/>
</dbReference>
<evidence type="ECO:0000313" key="13">
    <source>
        <dbReference type="Proteomes" id="UP000799767"/>
    </source>
</evidence>
<keyword evidence="5" id="KW-0347">Helicase</keyword>
<feature type="domain" description="Helicase C-terminal" evidence="11">
    <location>
        <begin position="447"/>
        <end position="595"/>
    </location>
</feature>
<evidence type="ECO:0000256" key="4">
    <source>
        <dbReference type="ARBA" id="ARBA00022801"/>
    </source>
</evidence>
<keyword evidence="7" id="KW-0238">DNA-binding</keyword>
<evidence type="ECO:0000259" key="11">
    <source>
        <dbReference type="PROSITE" id="PS51194"/>
    </source>
</evidence>
<proteinExistence type="inferred from homology"/>
<sequence length="743" mass="82941">MVALNPDESHNVEINPARGENDEPIYIPQKVAHAIKAHQLDGVRFLWREIACDGQEEGQGCILAHTMGLGKSMQTIALLAVLNHATKSKEPSIIRQLPFRLQKLANAEKRDKRNVRVLVICPPGLIPNWRREINDWTPGELGVVFSIEAGANGSELSTLKEWKRRGGVMLIGFQKFRNLLKKKANETADQAGDSEEFTDFERLLFKRPEIVVVDEAHQIKNTSAYVTELAGKIKTHHRIALTGTPMSNKVDEIYSLVSWVAPQFLGDPAEFRAHFTEPIKQGLFVDSTAYERRNSLKKLRVLHAEIGPKVNRANIEVLRGQLKGKIEYVIKVPLSEVQDKMYRGYIKALQAGNRSENASQVTIFAWLNNLTLLTNHPHLFRKMLLAPPAKKKKIKKGTDAEREQSPSTATESGSMPKFNSAETDAILDGWEDSLDSRFSAKLCVIMPLIDMSLDCGDNVLVFSTSLPTLDYLCELFRSKGRRYAHKRIDGSVKTADRMSALEQLNQGHIRIMLLSTKAAGVGLNMCSANRVIIVDSKFNPADEEQAIGRAYRIGQLKPVFVYRVFTGGSYDENLKALQIFKSSLTKRVVDKKNPRRDTERNARNYLYEPKEVEQEDLTKWIGKDPDVLDKLLQQHGSEEEGKHDTLIRSIDTMETLQEDAADAPLDEAEQKEVNDEIEMNKRRPRGRWAAAMEGLAPAAPPSTMPAPQRVGGGMASLQASAAFLRGLAPRMPSLGGLPSSTSG</sequence>
<keyword evidence="3" id="KW-0547">Nucleotide-binding</keyword>
<dbReference type="PANTHER" id="PTHR45797">
    <property type="entry name" value="RAD54-LIKE"/>
    <property type="match status" value="1"/>
</dbReference>
<dbReference type="Proteomes" id="UP000799767">
    <property type="component" value="Unassembled WGS sequence"/>
</dbReference>
<dbReference type="InterPro" id="IPR044574">
    <property type="entry name" value="ARIP4-like"/>
</dbReference>
<evidence type="ECO:0000313" key="12">
    <source>
        <dbReference type="EMBL" id="KAF2484488.1"/>
    </source>
</evidence>
<dbReference type="GO" id="GO:0016887">
    <property type="term" value="F:ATP hydrolysis activity"/>
    <property type="evidence" value="ECO:0007669"/>
    <property type="project" value="InterPro"/>
</dbReference>